<name>A0A7V5PPF0_CALAY</name>
<dbReference type="SUPFAM" id="SSF49899">
    <property type="entry name" value="Concanavalin A-like lectins/glucanases"/>
    <property type="match status" value="1"/>
</dbReference>
<comment type="similarity">
    <text evidence="1">Belongs to the glycosyl hydrolase 16 family.</text>
</comment>
<feature type="domain" description="GH16" evidence="3">
    <location>
        <begin position="67"/>
        <end position="260"/>
    </location>
</feature>
<evidence type="ECO:0000256" key="1">
    <source>
        <dbReference type="ARBA" id="ARBA00006865"/>
    </source>
</evidence>
<evidence type="ECO:0000259" key="3">
    <source>
        <dbReference type="PROSITE" id="PS51762"/>
    </source>
</evidence>
<dbReference type="Gene3D" id="2.60.120.200">
    <property type="match status" value="1"/>
</dbReference>
<feature type="non-terminal residue" evidence="4">
    <location>
        <position position="260"/>
    </location>
</feature>
<dbReference type="Pfam" id="PF00722">
    <property type="entry name" value="Glyco_hydro_16"/>
    <property type="match status" value="1"/>
</dbReference>
<keyword evidence="2" id="KW-0472">Membrane</keyword>
<dbReference type="InterPro" id="IPR013320">
    <property type="entry name" value="ConA-like_dom_sf"/>
</dbReference>
<dbReference type="PROSITE" id="PS51762">
    <property type="entry name" value="GH16_2"/>
    <property type="match status" value="1"/>
</dbReference>
<reference evidence="4" key="1">
    <citation type="journal article" date="2020" name="mSystems">
        <title>Genome- and Community-Level Interaction Insights into Carbon Utilization and Element Cycling Functions of Hydrothermarchaeota in Hydrothermal Sediment.</title>
        <authorList>
            <person name="Zhou Z."/>
            <person name="Liu Y."/>
            <person name="Xu W."/>
            <person name="Pan J."/>
            <person name="Luo Z.H."/>
            <person name="Li M."/>
        </authorList>
    </citation>
    <scope>NUCLEOTIDE SEQUENCE [LARGE SCALE GENOMIC DNA]</scope>
    <source>
        <strain evidence="4">HyVt-527</strain>
    </source>
</reference>
<feature type="transmembrane region" description="Helical" evidence="2">
    <location>
        <begin position="51"/>
        <end position="68"/>
    </location>
</feature>
<dbReference type="EMBL" id="DROD01000393">
    <property type="protein sequence ID" value="HHJ52671.1"/>
    <property type="molecule type" value="Genomic_DNA"/>
</dbReference>
<accession>A0A7V5PPF0</accession>
<evidence type="ECO:0000256" key="2">
    <source>
        <dbReference type="SAM" id="Phobius"/>
    </source>
</evidence>
<gene>
    <name evidence="4" type="ORF">ENJ89_05710</name>
</gene>
<keyword evidence="2" id="KW-0812">Transmembrane</keyword>
<evidence type="ECO:0000313" key="4">
    <source>
        <dbReference type="EMBL" id="HHJ52671.1"/>
    </source>
</evidence>
<dbReference type="InterPro" id="IPR050546">
    <property type="entry name" value="Glycosyl_Hydrlase_16"/>
</dbReference>
<protein>
    <submittedName>
        <fullName evidence="4">Glycosyl hydrolase family protein</fullName>
    </submittedName>
</protein>
<keyword evidence="4" id="KW-0378">Hydrolase</keyword>
<comment type="caution">
    <text evidence="4">The sequence shown here is derived from an EMBL/GenBank/DDBJ whole genome shotgun (WGS) entry which is preliminary data.</text>
</comment>
<dbReference type="PANTHER" id="PTHR10963">
    <property type="entry name" value="GLYCOSYL HYDROLASE-RELATED"/>
    <property type="match status" value="1"/>
</dbReference>
<sequence length="260" mass="31215">MAVRTFRCGRVPSSQEFSGWRRLEQSGSVLFNHSLRNLIARRNVLLYLRKRFVFTFAILLLCSAYSLAQQASLQPLSDSTGKWLLLEQYSDEFNSNQLDTVKWNNRVKPWGMWTWRPENVYLADSALHLVMRYQPHERKKKKLYYTSGAIKSKNPPLLYGYFEARIKAVPRYPGVCSAFWIYRQTKEMWTEIDFVELMQNRRHPRQLDFFTHVFIHPLLEQQRPLRKGQHWIAPWNPSDDFHVYGCQWNERDMRWYVDGK</sequence>
<dbReference type="PANTHER" id="PTHR10963:SF55">
    <property type="entry name" value="GLYCOSIDE HYDROLASE FAMILY 16 PROTEIN"/>
    <property type="match status" value="1"/>
</dbReference>
<dbReference type="Proteomes" id="UP000886124">
    <property type="component" value="Unassembled WGS sequence"/>
</dbReference>
<dbReference type="InterPro" id="IPR000757">
    <property type="entry name" value="Beta-glucanase-like"/>
</dbReference>
<dbReference type="GO" id="GO:0005975">
    <property type="term" value="P:carbohydrate metabolic process"/>
    <property type="evidence" value="ECO:0007669"/>
    <property type="project" value="InterPro"/>
</dbReference>
<dbReference type="AlphaFoldDB" id="A0A7V5PPF0"/>
<keyword evidence="2" id="KW-1133">Transmembrane helix</keyword>
<organism evidence="4">
    <name type="scientific">Caldithrix abyssi</name>
    <dbReference type="NCBI Taxonomy" id="187145"/>
    <lineage>
        <taxon>Bacteria</taxon>
        <taxon>Pseudomonadati</taxon>
        <taxon>Calditrichota</taxon>
        <taxon>Calditrichia</taxon>
        <taxon>Calditrichales</taxon>
        <taxon>Calditrichaceae</taxon>
        <taxon>Caldithrix</taxon>
    </lineage>
</organism>
<dbReference type="GO" id="GO:0004553">
    <property type="term" value="F:hydrolase activity, hydrolyzing O-glycosyl compounds"/>
    <property type="evidence" value="ECO:0007669"/>
    <property type="project" value="InterPro"/>
</dbReference>
<proteinExistence type="inferred from homology"/>